<evidence type="ECO:0000313" key="2">
    <source>
        <dbReference type="EMBL" id="RWX73293.1"/>
    </source>
</evidence>
<organism evidence="2 3">
    <name type="scientific">Methanosuratincola subterraneus</name>
    <dbReference type="NCBI Taxonomy" id="2593994"/>
    <lineage>
        <taxon>Archaea</taxon>
        <taxon>Thermoproteota</taxon>
        <taxon>Methanosuratincolia</taxon>
        <taxon>Candidatus Methanomethylicales</taxon>
        <taxon>Candidatus Methanomethylicaceae</taxon>
        <taxon>Candidatus Methanosuratincola (ex Vanwonterghem et al. 2016)</taxon>
    </lineage>
</organism>
<dbReference type="EMBL" id="RXGA01000003">
    <property type="protein sequence ID" value="RWX73293.1"/>
    <property type="molecule type" value="Genomic_DNA"/>
</dbReference>
<feature type="transmembrane region" description="Helical" evidence="1">
    <location>
        <begin position="315"/>
        <end position="334"/>
    </location>
</feature>
<evidence type="ECO:0000313" key="3">
    <source>
        <dbReference type="Proteomes" id="UP000288215"/>
    </source>
</evidence>
<keyword evidence="1" id="KW-0812">Transmembrane</keyword>
<reference evidence="2 3" key="1">
    <citation type="submission" date="2018-12" db="EMBL/GenBank/DDBJ databases">
        <title>The complete genome of the methanogenic archaea of the candidate phylum Verstraetearchaeota, obtained from the metagenome of underground thermal water.</title>
        <authorList>
            <person name="Kadnikov V.V."/>
            <person name="Mardanov A.V."/>
            <person name="Beletsky A.V."/>
            <person name="Karnachuk O.V."/>
            <person name="Ravin N.V."/>
        </authorList>
    </citation>
    <scope>NUCLEOTIDE SEQUENCE [LARGE SCALE GENOMIC DNA]</scope>
    <source>
        <strain evidence="2">Ch88</strain>
    </source>
</reference>
<sequence length="358" mass="38738">MDLSIKVKLLIIFILISVTPTAVAVLYADQVDTNDIKTQLFGTLSGVSKLVGLNFFDYLERNGRSVYSTAGVLSSEDPSLWSALIEPLKIREGVILYLVADSNGKVAAVTDPSKWAGTWAAIGSDISGKAFFSEMKSGVEYRYSESDQGKVYYSLPFNDSISNSAKPLVVAFGKQFAGTDGKTYYLCLISDWYSVAQGKILVRLDSVFGEIGSNVFTPTESGNQIWADTNSGRVGTFLQASAFGDAWSFYKSVSQKRPNSIADLSPDTAEYTLNGQGRFVGVGMAPSWYPYSLGFFAYVTNPERVYAMASESTKWNFTIAGGVILGSLVLAFLATRGISSSVKKVSEDAKKIASGDLR</sequence>
<proteinExistence type="predicted"/>
<keyword evidence="1" id="KW-1133">Transmembrane helix</keyword>
<keyword evidence="1" id="KW-0472">Membrane</keyword>
<dbReference type="Proteomes" id="UP000288215">
    <property type="component" value="Unassembled WGS sequence"/>
</dbReference>
<evidence type="ECO:0000256" key="1">
    <source>
        <dbReference type="SAM" id="Phobius"/>
    </source>
</evidence>
<gene>
    <name evidence="2" type="ORF">Metus_1267</name>
</gene>
<dbReference type="Gene3D" id="6.10.340.10">
    <property type="match status" value="1"/>
</dbReference>
<comment type="caution">
    <text evidence="2">The sequence shown here is derived from an EMBL/GenBank/DDBJ whole genome shotgun (WGS) entry which is preliminary data.</text>
</comment>
<protein>
    <submittedName>
        <fullName evidence="2">Uncharacterized protein</fullName>
    </submittedName>
</protein>
<accession>A0A3S3RED0</accession>
<dbReference type="AlphaFoldDB" id="A0A3S3RED0"/>
<name>A0A3S3RED0_METS7</name>